<dbReference type="Pfam" id="PF18417">
    <property type="entry name" value="LodA_C"/>
    <property type="match status" value="1"/>
</dbReference>
<feature type="domain" description="L-lysine epsilon oxidase C-terminal" evidence="2">
    <location>
        <begin position="171"/>
        <end position="265"/>
    </location>
</feature>
<evidence type="ECO:0000313" key="4">
    <source>
        <dbReference type="Proteomes" id="UP000663850"/>
    </source>
</evidence>
<name>A0A8H3BGN7_9AGAM</name>
<evidence type="ECO:0000259" key="2">
    <source>
        <dbReference type="Pfam" id="PF18417"/>
    </source>
</evidence>
<evidence type="ECO:0000256" key="1">
    <source>
        <dbReference type="SAM" id="MobiDB-lite"/>
    </source>
</evidence>
<accession>A0A8H3BGN7</accession>
<dbReference type="AlphaFoldDB" id="A0A8H3BGN7"/>
<organism evidence="3 4">
    <name type="scientific">Rhizoctonia solani</name>
    <dbReference type="NCBI Taxonomy" id="456999"/>
    <lineage>
        <taxon>Eukaryota</taxon>
        <taxon>Fungi</taxon>
        <taxon>Dikarya</taxon>
        <taxon>Basidiomycota</taxon>
        <taxon>Agaricomycotina</taxon>
        <taxon>Agaricomycetes</taxon>
        <taxon>Cantharellales</taxon>
        <taxon>Ceratobasidiaceae</taxon>
        <taxon>Rhizoctonia</taxon>
    </lineage>
</organism>
<feature type="non-terminal residue" evidence="3">
    <location>
        <position position="1"/>
    </location>
</feature>
<feature type="region of interest" description="Disordered" evidence="1">
    <location>
        <begin position="354"/>
        <end position="384"/>
    </location>
</feature>
<gene>
    <name evidence="3" type="ORF">RDB_LOCUS47612</name>
</gene>
<evidence type="ECO:0000313" key="3">
    <source>
        <dbReference type="EMBL" id="CAE6457281.1"/>
    </source>
</evidence>
<protein>
    <recommendedName>
        <fullName evidence="2">L-lysine epsilon oxidase C-terminal domain-containing protein</fullName>
    </recommendedName>
</protein>
<comment type="caution">
    <text evidence="3">The sequence shown here is derived from an EMBL/GenBank/DDBJ whole genome shotgun (WGS) entry which is preliminary data.</text>
</comment>
<dbReference type="EMBL" id="CAJMWZ010002510">
    <property type="protein sequence ID" value="CAE6457281.1"/>
    <property type="molecule type" value="Genomic_DNA"/>
</dbReference>
<sequence>VDKTCDGTVQVTVTIKSGSQSREVHGRNKATIITAAPRFASGTHCPTTLYELIEDIYARRDSASYPGSVNYYRDIYPLFKRIYLISWTNNFYDMNDYHGINHMKSYFDNPKLADPSSAKLIRNKVFKRIRAPVIDGNQENEETRDAEADQTFMPALAGDSGDPNPDAPKPDERDRWVSLTQLQYDRLQKWVDGEFTTGNKEDQNPYENVNFDEIPLQDQPSALTRAALEWSVGAPLYPGIEVFWHARQDELYKQAAQNEPWNRFRWPSVRPDLVVAGPNFDSVLGNTQPGDLDKLASNLPPDTRVAWARGIEGEPDSHESNSNMVRKWAELGFVARQYYGPNAQATGNDQYPYGTLGNHRGDVDQNGNPLPEILVERQRNPDAS</sequence>
<proteinExistence type="predicted"/>
<reference evidence="3" key="1">
    <citation type="submission" date="2021-01" db="EMBL/GenBank/DDBJ databases">
        <authorList>
            <person name="Kaushik A."/>
        </authorList>
    </citation>
    <scope>NUCLEOTIDE SEQUENCE</scope>
    <source>
        <strain evidence="3">Type strain: AG8-Rh-89/</strain>
    </source>
</reference>
<dbReference type="InterPro" id="IPR041173">
    <property type="entry name" value="LodA_C"/>
</dbReference>
<feature type="compositionally biased region" description="Basic and acidic residues" evidence="1">
    <location>
        <begin position="374"/>
        <end position="384"/>
    </location>
</feature>
<dbReference type="Proteomes" id="UP000663850">
    <property type="component" value="Unassembled WGS sequence"/>
</dbReference>